<comment type="caution">
    <text evidence="1">The sequence shown here is derived from an EMBL/GenBank/DDBJ whole genome shotgun (WGS) entry which is preliminary data.</text>
</comment>
<gene>
    <name evidence="1" type="ORF">BJ986_000209</name>
</gene>
<proteinExistence type="predicted"/>
<protein>
    <submittedName>
        <fullName evidence="1">Uncharacterized protein</fullName>
    </submittedName>
</protein>
<evidence type="ECO:0000313" key="2">
    <source>
        <dbReference type="Proteomes" id="UP000573599"/>
    </source>
</evidence>
<reference evidence="1 2" key="1">
    <citation type="submission" date="2020-07" db="EMBL/GenBank/DDBJ databases">
        <title>Sequencing the genomes of 1000 actinobacteria strains.</title>
        <authorList>
            <person name="Klenk H.-P."/>
        </authorList>
    </citation>
    <scope>NUCLEOTIDE SEQUENCE [LARGE SCALE GENOMIC DNA]</scope>
    <source>
        <strain evidence="1 2">DSM 23987</strain>
    </source>
</reference>
<keyword evidence="2" id="KW-1185">Reference proteome</keyword>
<dbReference type="EMBL" id="JACCAB010000001">
    <property type="protein sequence ID" value="NYG05722.1"/>
    <property type="molecule type" value="Genomic_DNA"/>
</dbReference>
<sequence>MSEENPTETPADVPTLGAGRYRCRPHYRPVSWRGTGCPECDADMVRPLRRRRLAAPEAEGDPRWVLQ</sequence>
<dbReference type="Proteomes" id="UP000573599">
    <property type="component" value="Unassembled WGS sequence"/>
</dbReference>
<evidence type="ECO:0000313" key="1">
    <source>
        <dbReference type="EMBL" id="NYG05722.1"/>
    </source>
</evidence>
<dbReference type="AlphaFoldDB" id="A0A852WK99"/>
<accession>A0A852WK99</accession>
<organism evidence="1 2">
    <name type="scientific">Pedococcus badiiscoriae</name>
    <dbReference type="NCBI Taxonomy" id="642776"/>
    <lineage>
        <taxon>Bacteria</taxon>
        <taxon>Bacillati</taxon>
        <taxon>Actinomycetota</taxon>
        <taxon>Actinomycetes</taxon>
        <taxon>Micrococcales</taxon>
        <taxon>Intrasporangiaceae</taxon>
        <taxon>Pedococcus</taxon>
    </lineage>
</organism>
<name>A0A852WK99_9MICO</name>